<dbReference type="Gene3D" id="3.30.70.1210">
    <property type="entry name" value="Crispr-associated protein, domain 2"/>
    <property type="match status" value="1"/>
</dbReference>
<dbReference type="SMART" id="SM01101">
    <property type="entry name" value="CRISPR_assoc"/>
    <property type="match status" value="1"/>
</dbReference>
<proteinExistence type="predicted"/>
<sequence length="200" mass="22419">MIYLSQIAVPWSWAKDPYQLHRALWQLFPDRPSDRRDFLFRVETRHARAGQVVLLQSLQAPQNCAAAQVLASKVTQFALSPGQRLHFRLRANPVKNIKDNRGRVNSRGEVKSCRVPLIDDNQLMQWLVRKLQDAAVLHSASVSKEPALCFNKQAVAGKIQPVCFEGILQVTSETHFYQCLVNGIGPAKSMGCGMLSIARA</sequence>
<evidence type="ECO:0000313" key="2">
    <source>
        <dbReference type="Proteomes" id="UP000013111"/>
    </source>
</evidence>
<dbReference type="CDD" id="cd09727">
    <property type="entry name" value="Cas6_I-E"/>
    <property type="match status" value="1"/>
</dbReference>
<accession>A0A831ETI5</accession>
<dbReference type="Gene3D" id="3.30.70.1200">
    <property type="entry name" value="Crispr-associated protein, domain 1"/>
    <property type="match status" value="1"/>
</dbReference>
<reference evidence="1 2" key="1">
    <citation type="submission" date="2012-11" db="EMBL/GenBank/DDBJ databases">
        <authorList>
            <person name="Linke B."/>
        </authorList>
    </citation>
    <scope>NUCLEOTIDE SEQUENCE [LARGE SCALE GENOMIC DNA]</scope>
    <source>
        <strain evidence="2">CFBP 1232</strain>
    </source>
</reference>
<evidence type="ECO:0000313" key="1">
    <source>
        <dbReference type="EMBL" id="CCO94828.1"/>
    </source>
</evidence>
<protein>
    <submittedName>
        <fullName evidence="1">CRISPR-associated protein, Cse3 family</fullName>
    </submittedName>
</protein>
<comment type="caution">
    <text evidence="1">The sequence shown here is derived from an EMBL/GenBank/DDBJ whole genome shotgun (WGS) entry which is preliminary data.</text>
</comment>
<dbReference type="GeneID" id="97606989"/>
<dbReference type="Proteomes" id="UP000013111">
    <property type="component" value="Unassembled WGS sequence"/>
</dbReference>
<organism evidence="1 2">
    <name type="scientific">Erwinia amylovora NBRC 12687 = CFBP 1232</name>
    <dbReference type="NCBI Taxonomy" id="1219359"/>
    <lineage>
        <taxon>Bacteria</taxon>
        <taxon>Pseudomonadati</taxon>
        <taxon>Pseudomonadota</taxon>
        <taxon>Gammaproteobacteria</taxon>
        <taxon>Enterobacterales</taxon>
        <taxon>Erwiniaceae</taxon>
        <taxon>Erwinia</taxon>
    </lineage>
</organism>
<dbReference type="RefSeq" id="WP_004159610.1">
    <property type="nucleotide sequence ID" value="NZ_BAYW01000010.1"/>
</dbReference>
<dbReference type="SUPFAM" id="SSF117987">
    <property type="entry name" value="CRISPR-associated protein"/>
    <property type="match status" value="2"/>
</dbReference>
<reference evidence="1 2" key="2">
    <citation type="submission" date="2013-04" db="EMBL/GenBank/DDBJ databases">
        <title>Comparative genomics of 12 strains of Erwinia amylovora identifies a pan-genome with a large conserved core and provides insights into host specificity.</title>
        <authorList>
            <person name="Mann R.A."/>
            <person name="Smits T.H.M."/>
            <person name="Buehlmann A."/>
            <person name="Blom J."/>
            <person name="Goesmann A."/>
            <person name="Frey J.E."/>
            <person name="Plummer K.M."/>
            <person name="Beer S.V."/>
            <person name="Luck J."/>
            <person name="Duffy B."/>
            <person name="Rodoni B."/>
        </authorList>
    </citation>
    <scope>NUCLEOTIDE SEQUENCE [LARGE SCALE GENOMIC DNA]</scope>
    <source>
        <strain evidence="2">CFBP 1232</strain>
    </source>
</reference>
<name>A0A831ETI5_ERWAM</name>
<dbReference type="InterPro" id="IPR010179">
    <property type="entry name" value="CRISPR-assoc_prot_Cse3"/>
</dbReference>
<dbReference type="EMBL" id="CAPB01000035">
    <property type="protein sequence ID" value="CCO94828.1"/>
    <property type="molecule type" value="Genomic_DNA"/>
</dbReference>
<gene>
    <name evidence="1" type="primary">ygcH</name>
    <name evidence="1" type="ORF">BN437_2918</name>
</gene>
<dbReference type="NCBIfam" id="TIGR01907">
    <property type="entry name" value="casE_Cse3"/>
    <property type="match status" value="1"/>
</dbReference>
<dbReference type="Pfam" id="PF08798">
    <property type="entry name" value="CRISPR_assoc"/>
    <property type="match status" value="1"/>
</dbReference>
<dbReference type="AlphaFoldDB" id="A0A831ETI5"/>